<sequence length="177" mass="19874">MSFDPPKAAEQSLWPLPIKLPDEPDLIEKDKMVCLRDDGVNWSEYALPDQLTEKSEAVRRRIERGEPAKEEAVAKPTKMSALSRALRRRSSTRRLTRPAQAASSRLSAVYCVTDVFSLYRLQFPYAASTSLCIVGRQPAQQHIVDRLGDLCPPFSRSVTYVKQRGLFGSASEYEALA</sequence>
<evidence type="ECO:0000313" key="2">
    <source>
        <dbReference type="Proteomes" id="UP000321518"/>
    </source>
</evidence>
<protein>
    <submittedName>
        <fullName evidence="1">Uncharacterized protein</fullName>
    </submittedName>
</protein>
<reference evidence="1 2" key="1">
    <citation type="submission" date="2019-07" db="EMBL/GenBank/DDBJ databases">
        <title>Rhodotorula toruloides NBRC10032 genome sequencing.</title>
        <authorList>
            <person name="Shida Y."/>
            <person name="Takaku H."/>
            <person name="Ogasawara W."/>
            <person name="Mori K."/>
        </authorList>
    </citation>
    <scope>NUCLEOTIDE SEQUENCE [LARGE SCALE GENOMIC DNA]</scope>
    <source>
        <strain evidence="1 2">NBRC10032</strain>
    </source>
</reference>
<dbReference type="EMBL" id="BJWK01000007">
    <property type="protein sequence ID" value="GEM09217.1"/>
    <property type="molecule type" value="Genomic_DNA"/>
</dbReference>
<dbReference type="AlphaFoldDB" id="A0A511KFR9"/>
<dbReference type="OrthoDB" id="10287225at2759"/>
<proteinExistence type="predicted"/>
<gene>
    <name evidence="1" type="ORF">Rt10032_c07g3234</name>
</gene>
<organism evidence="1 2">
    <name type="scientific">Rhodotorula toruloides</name>
    <name type="common">Yeast</name>
    <name type="synonym">Rhodosporidium toruloides</name>
    <dbReference type="NCBI Taxonomy" id="5286"/>
    <lineage>
        <taxon>Eukaryota</taxon>
        <taxon>Fungi</taxon>
        <taxon>Dikarya</taxon>
        <taxon>Basidiomycota</taxon>
        <taxon>Pucciniomycotina</taxon>
        <taxon>Microbotryomycetes</taxon>
        <taxon>Sporidiobolales</taxon>
        <taxon>Sporidiobolaceae</taxon>
        <taxon>Rhodotorula</taxon>
    </lineage>
</organism>
<evidence type="ECO:0000313" key="1">
    <source>
        <dbReference type="EMBL" id="GEM09217.1"/>
    </source>
</evidence>
<accession>A0A511KFR9</accession>
<comment type="caution">
    <text evidence="1">The sequence shown here is derived from an EMBL/GenBank/DDBJ whole genome shotgun (WGS) entry which is preliminary data.</text>
</comment>
<dbReference type="Proteomes" id="UP000321518">
    <property type="component" value="Unassembled WGS sequence"/>
</dbReference>
<name>A0A511KFR9_RHOTO</name>